<evidence type="ECO:0000313" key="2">
    <source>
        <dbReference type="Proteomes" id="UP000078406"/>
    </source>
</evidence>
<evidence type="ECO:0000313" key="1">
    <source>
        <dbReference type="EMBL" id="OAJ94237.1"/>
    </source>
</evidence>
<dbReference type="AlphaFoldDB" id="A0A177Y086"/>
<dbReference type="RefSeq" id="WP_049846296.1">
    <property type="nucleotide sequence ID" value="NZ_LLEI02000030.1"/>
</dbReference>
<organism evidence="1 2">
    <name type="scientific">Vibrio bivalvicida</name>
    <dbReference type="NCBI Taxonomy" id="1276888"/>
    <lineage>
        <taxon>Bacteria</taxon>
        <taxon>Pseudomonadati</taxon>
        <taxon>Pseudomonadota</taxon>
        <taxon>Gammaproteobacteria</taxon>
        <taxon>Vibrionales</taxon>
        <taxon>Vibrionaceae</taxon>
        <taxon>Vibrio</taxon>
        <taxon>Vibrio oreintalis group</taxon>
    </lineage>
</organism>
<accession>A0A177Y086</accession>
<dbReference type="EMBL" id="LLEI02000030">
    <property type="protein sequence ID" value="OAJ94237.1"/>
    <property type="molecule type" value="Genomic_DNA"/>
</dbReference>
<dbReference type="Proteomes" id="UP000078406">
    <property type="component" value="Unassembled WGS sequence"/>
</dbReference>
<comment type="caution">
    <text evidence="1">The sequence shown here is derived from an EMBL/GenBank/DDBJ whole genome shotgun (WGS) entry which is preliminary data.</text>
</comment>
<sequence>MISSEYVVKKPNDKELHLIFELGLPEPDPNSVTGDYRCKFSVLALGIDEYIYGVDAMQSYCMTLKRFNLLVNDLISDGCKFYYPGFLDMEVDILSTYF</sequence>
<reference evidence="1 2" key="1">
    <citation type="journal article" date="2016" name="Syst. Appl. Microbiol.">
        <title>Vibrio bivalvicida sp. nov., a novel larval pathogen for bivalve molluscs reared in a hatchery.</title>
        <authorList>
            <person name="Dubert J."/>
            <person name="Romalde J.L."/>
            <person name="Prado S."/>
            <person name="Barja J.L."/>
        </authorList>
    </citation>
    <scope>NUCLEOTIDE SEQUENCE [LARGE SCALE GENOMIC DNA]</scope>
    <source>
        <strain evidence="1 2">605</strain>
    </source>
</reference>
<protein>
    <submittedName>
        <fullName evidence="1">Uncharacterized protein</fullName>
    </submittedName>
</protein>
<name>A0A177Y086_9VIBR</name>
<gene>
    <name evidence="1" type="ORF">APB76_10775</name>
</gene>
<proteinExistence type="predicted"/>